<feature type="transmembrane region" description="Helical" evidence="1">
    <location>
        <begin position="64"/>
        <end position="86"/>
    </location>
</feature>
<feature type="transmembrane region" description="Helical" evidence="1">
    <location>
        <begin position="125"/>
        <end position="147"/>
    </location>
</feature>
<feature type="transmembrane region" description="Helical" evidence="1">
    <location>
        <begin position="92"/>
        <end position="113"/>
    </location>
</feature>
<accession>A0A0G1GMJ5</accession>
<sequence>MENKDIIRSSDPSPLPIIQPKFGFFKKVTFSIFLYLSIVVLLYTLVYLFLFFESLDTEGLHLDLLSTAFGAFMLVSPLVFSIAIGLFGSEIILFPFAIPLIGIIVIFFVIFYLDKIGFSARHPKFLIRLIVAPLVLFGAVLLLSILFQTFSYTKAIEDKNLYEEKYTFTTPINYGSEQYIHSIRDWQDGNKSKLVVSDIYGDNAQELFVENNKDIEISCVSPNGNYFSEGSYGACSSLLSRKDPSKNISLEIFKTLDGYDISPSFCRWSNDSDFMVCSYVYYTSDKPEHSPLVVFRLSDFTHKTITEDAQGFSFLDDNSLVYTENNTLYKISKDNISNFRFNVENKIMLNNAPVCKKPFLVQGDKMYCLVKDSEINVLADDSENYFIKYGHYFIIAQELDKPDSDFKIINKAPFMDEVSLIFSMGVNTLLAISEYGSSPTIIDIPTGRVRSFYDLTDDETIFFSHLRDLHLVSSMPIIYRPQD</sequence>
<proteinExistence type="predicted"/>
<dbReference type="Proteomes" id="UP000034646">
    <property type="component" value="Unassembled WGS sequence"/>
</dbReference>
<evidence type="ECO:0000313" key="2">
    <source>
        <dbReference type="EMBL" id="KKS99953.1"/>
    </source>
</evidence>
<keyword evidence="1" id="KW-0472">Membrane</keyword>
<organism evidence="2 3">
    <name type="scientific">Candidatus Nomurabacteria bacterium GW2011_GWA2_43_15</name>
    <dbReference type="NCBI Taxonomy" id="1618738"/>
    <lineage>
        <taxon>Bacteria</taxon>
        <taxon>Candidatus Nomuraibacteriota</taxon>
    </lineage>
</organism>
<keyword evidence="1" id="KW-0812">Transmembrane</keyword>
<dbReference type="EMBL" id="LCFS01000016">
    <property type="protein sequence ID" value="KKS99953.1"/>
    <property type="molecule type" value="Genomic_DNA"/>
</dbReference>
<keyword evidence="1" id="KW-1133">Transmembrane helix</keyword>
<protein>
    <submittedName>
        <fullName evidence="2">Uncharacterized protein</fullName>
    </submittedName>
</protein>
<dbReference type="AlphaFoldDB" id="A0A0G1GMJ5"/>
<reference evidence="2 3" key="1">
    <citation type="journal article" date="2015" name="Nature">
        <title>rRNA introns, odd ribosomes, and small enigmatic genomes across a large radiation of phyla.</title>
        <authorList>
            <person name="Brown C.T."/>
            <person name="Hug L.A."/>
            <person name="Thomas B.C."/>
            <person name="Sharon I."/>
            <person name="Castelle C.J."/>
            <person name="Singh A."/>
            <person name="Wilkins M.J."/>
            <person name="Williams K.H."/>
            <person name="Banfield J.F."/>
        </authorList>
    </citation>
    <scope>NUCLEOTIDE SEQUENCE [LARGE SCALE GENOMIC DNA]</scope>
</reference>
<comment type="caution">
    <text evidence="2">The sequence shown here is derived from an EMBL/GenBank/DDBJ whole genome shotgun (WGS) entry which is preliminary data.</text>
</comment>
<feature type="transmembrane region" description="Helical" evidence="1">
    <location>
        <begin position="32"/>
        <end position="52"/>
    </location>
</feature>
<evidence type="ECO:0000256" key="1">
    <source>
        <dbReference type="SAM" id="Phobius"/>
    </source>
</evidence>
<name>A0A0G1GMJ5_9BACT</name>
<dbReference type="SUPFAM" id="SSF69304">
    <property type="entry name" value="Tricorn protease N-terminal domain"/>
    <property type="match status" value="1"/>
</dbReference>
<evidence type="ECO:0000313" key="3">
    <source>
        <dbReference type="Proteomes" id="UP000034646"/>
    </source>
</evidence>
<gene>
    <name evidence="2" type="ORF">UV76_C0016G0005</name>
</gene>